<evidence type="ECO:0000259" key="2">
    <source>
        <dbReference type="Pfam" id="PF14470"/>
    </source>
</evidence>
<organism evidence="3 4">
    <name type="scientific">Pluralibacter gergoviae</name>
    <name type="common">Enterobacter gergoviae</name>
    <dbReference type="NCBI Taxonomy" id="61647"/>
    <lineage>
        <taxon>Bacteria</taxon>
        <taxon>Pseudomonadati</taxon>
        <taxon>Pseudomonadota</taxon>
        <taxon>Gammaproteobacteria</taxon>
        <taxon>Enterobacterales</taxon>
        <taxon>Enterobacteriaceae</taxon>
        <taxon>Pluralibacter</taxon>
    </lineage>
</organism>
<dbReference type="InterPro" id="IPR018649">
    <property type="entry name" value="SHOCT"/>
</dbReference>
<dbReference type="Proteomes" id="UP001236270">
    <property type="component" value="Unassembled WGS sequence"/>
</dbReference>
<evidence type="ECO:0000313" key="3">
    <source>
        <dbReference type="EMBL" id="MDQ2311419.1"/>
    </source>
</evidence>
<dbReference type="InterPro" id="IPR039519">
    <property type="entry name" value="YokE-like_PH"/>
</dbReference>
<proteinExistence type="predicted"/>
<sequence length="165" mass="18578">MKKNKHVNKFTACHLTAGESIFTWGEGYIGKMMGQGRDKQYNGVLIVTGVRVAFYRKGFFGEVIETIPLNAITSIERKSTLGHRVIRIHTAHDDLEFKTFSKDSELSLVDAIEVGRGLNAHIAPVCEATADDPYEQLRKLSELKEAGIISDEEFQIKKRKLLELI</sequence>
<dbReference type="AlphaFoldDB" id="A0AAW8HTL6"/>
<evidence type="ECO:0000259" key="1">
    <source>
        <dbReference type="Pfam" id="PF09851"/>
    </source>
</evidence>
<reference evidence="3" key="1">
    <citation type="submission" date="2023-08" db="EMBL/GenBank/DDBJ databases">
        <title>WGS of pathogenic bacterial species, Los Angeles County Public Health Laboratories.</title>
        <authorList>
            <person name="Garrigues J.M."/>
            <person name="Green N.M."/>
        </authorList>
    </citation>
    <scope>NUCLEOTIDE SEQUENCE</scope>
    <source>
        <strain evidence="3">LACPHL-BACT-2023-00068</strain>
    </source>
</reference>
<evidence type="ECO:0000313" key="4">
    <source>
        <dbReference type="Proteomes" id="UP001236270"/>
    </source>
</evidence>
<dbReference type="GeneID" id="61386348"/>
<feature type="domain" description="YokE-like PH" evidence="2">
    <location>
        <begin position="29"/>
        <end position="112"/>
    </location>
</feature>
<dbReference type="KEGG" id="pge:LG71_10415"/>
<comment type="caution">
    <text evidence="3">The sequence shown here is derived from an EMBL/GenBank/DDBJ whole genome shotgun (WGS) entry which is preliminary data.</text>
</comment>
<protein>
    <submittedName>
        <fullName evidence="3">SHOCT domain-containing protein</fullName>
    </submittedName>
</protein>
<accession>A0AAW8HTL6</accession>
<dbReference type="Pfam" id="PF09851">
    <property type="entry name" value="SHOCT"/>
    <property type="match status" value="1"/>
</dbReference>
<feature type="domain" description="SHOCT" evidence="1">
    <location>
        <begin position="135"/>
        <end position="162"/>
    </location>
</feature>
<dbReference type="Pfam" id="PF14470">
    <property type="entry name" value="bPH_3"/>
    <property type="match status" value="1"/>
</dbReference>
<dbReference type="EMBL" id="JAVDNV010000017">
    <property type="protein sequence ID" value="MDQ2311419.1"/>
    <property type="molecule type" value="Genomic_DNA"/>
</dbReference>
<gene>
    <name evidence="3" type="ORF">RBJ30_20305</name>
</gene>
<name>A0AAW8HTL6_PLUGE</name>
<dbReference type="RefSeq" id="WP_043082441.1">
    <property type="nucleotide sequence ID" value="NZ_CBCSIS010000006.1"/>
</dbReference>